<dbReference type="AlphaFoldDB" id="A0A7S0H849"/>
<accession>A0A7S0H849</accession>
<sequence length="145" mass="16282">MLLRCAFTACRVSRNVTMRTPALWSAKRTFFDKFQGEGSDNVLTETPETRDAVELKIKEIIVDLSTQIDSDNPFESKATRAKVLDQSIQATGINIPSVDLASIRSQEDLVEYIWARLGSSEESQETNDRGDLTEEIDLPENLKLS</sequence>
<gene>
    <name evidence="2" type="ORF">LAMO00422_LOCUS20424</name>
</gene>
<organism evidence="2">
    <name type="scientific">Amorphochlora amoebiformis</name>
    <dbReference type="NCBI Taxonomy" id="1561963"/>
    <lineage>
        <taxon>Eukaryota</taxon>
        <taxon>Sar</taxon>
        <taxon>Rhizaria</taxon>
        <taxon>Cercozoa</taxon>
        <taxon>Chlorarachniophyceae</taxon>
        <taxon>Amorphochlora</taxon>
    </lineage>
</organism>
<protein>
    <submittedName>
        <fullName evidence="2">Uncharacterized protein</fullName>
    </submittedName>
</protein>
<reference evidence="2" key="1">
    <citation type="submission" date="2021-01" db="EMBL/GenBank/DDBJ databases">
        <authorList>
            <person name="Corre E."/>
            <person name="Pelletier E."/>
            <person name="Niang G."/>
            <person name="Scheremetjew M."/>
            <person name="Finn R."/>
            <person name="Kale V."/>
            <person name="Holt S."/>
            <person name="Cochrane G."/>
            <person name="Meng A."/>
            <person name="Brown T."/>
            <person name="Cohen L."/>
        </authorList>
    </citation>
    <scope>NUCLEOTIDE SEQUENCE</scope>
    <source>
        <strain evidence="2">CCMP2058</strain>
    </source>
</reference>
<dbReference type="EMBL" id="HBEM01029959">
    <property type="protein sequence ID" value="CAD8461464.1"/>
    <property type="molecule type" value="Transcribed_RNA"/>
</dbReference>
<proteinExistence type="predicted"/>
<evidence type="ECO:0000313" key="2">
    <source>
        <dbReference type="EMBL" id="CAD8461464.1"/>
    </source>
</evidence>
<feature type="region of interest" description="Disordered" evidence="1">
    <location>
        <begin position="120"/>
        <end position="145"/>
    </location>
</feature>
<name>A0A7S0H849_9EUKA</name>
<evidence type="ECO:0000256" key="1">
    <source>
        <dbReference type="SAM" id="MobiDB-lite"/>
    </source>
</evidence>